<dbReference type="InterPro" id="IPR024080">
    <property type="entry name" value="Neurolysin/TOP_N"/>
</dbReference>
<sequence>MGDGARDMELTALRHNDIDFARHPSSGGRSGSAWLLNNADTVLVTVAGVLAVGVVILVGAIYASADQDAGLHPDILCDPHTFNISRIPLTPNSSKEVSDWCAESICVAEWYQKHMLKHHRRDSLSKKTLLRWVNRQSIVLDTVDNVVGLLSLVHPDEEIRKASEECAVNVSAYFTELLLDETFFKALQAVQDQSAGDALGDSLFNETFEMYKRNGAALPAEQRKRLQ</sequence>
<evidence type="ECO:0000313" key="2">
    <source>
        <dbReference type="EMBL" id="KAK3254567.1"/>
    </source>
</evidence>
<reference evidence="2 3" key="1">
    <citation type="journal article" date="2015" name="Genome Biol. Evol.">
        <title>Comparative Genomics of a Bacterivorous Green Alga Reveals Evolutionary Causalities and Consequences of Phago-Mixotrophic Mode of Nutrition.</title>
        <authorList>
            <person name="Burns J.A."/>
            <person name="Paasch A."/>
            <person name="Narechania A."/>
            <person name="Kim E."/>
        </authorList>
    </citation>
    <scope>NUCLEOTIDE SEQUENCE [LARGE SCALE GENOMIC DNA]</scope>
    <source>
        <strain evidence="2 3">PLY_AMNH</strain>
    </source>
</reference>
<accession>A0AAE0CGC5</accession>
<keyword evidence="1" id="KW-0812">Transmembrane</keyword>
<keyword evidence="3" id="KW-1185">Reference proteome</keyword>
<feature type="non-terminal residue" evidence="2">
    <location>
        <position position="227"/>
    </location>
</feature>
<keyword evidence="1" id="KW-1133">Transmembrane helix</keyword>
<gene>
    <name evidence="2" type="ORF">CYMTET_36220</name>
</gene>
<dbReference type="SUPFAM" id="SSF55486">
    <property type="entry name" value="Metalloproteases ('zincins'), catalytic domain"/>
    <property type="match status" value="1"/>
</dbReference>
<dbReference type="AlphaFoldDB" id="A0AAE0CGC5"/>
<feature type="transmembrane region" description="Helical" evidence="1">
    <location>
        <begin position="42"/>
        <end position="63"/>
    </location>
</feature>
<keyword evidence="1" id="KW-0472">Membrane</keyword>
<comment type="caution">
    <text evidence="2">The sequence shown here is derived from an EMBL/GenBank/DDBJ whole genome shotgun (WGS) entry which is preliminary data.</text>
</comment>
<evidence type="ECO:0000313" key="3">
    <source>
        <dbReference type="Proteomes" id="UP001190700"/>
    </source>
</evidence>
<protein>
    <submittedName>
        <fullName evidence="2">Uncharacterized protein</fullName>
    </submittedName>
</protein>
<dbReference type="Proteomes" id="UP001190700">
    <property type="component" value="Unassembled WGS sequence"/>
</dbReference>
<proteinExistence type="predicted"/>
<organism evidence="2 3">
    <name type="scientific">Cymbomonas tetramitiformis</name>
    <dbReference type="NCBI Taxonomy" id="36881"/>
    <lineage>
        <taxon>Eukaryota</taxon>
        <taxon>Viridiplantae</taxon>
        <taxon>Chlorophyta</taxon>
        <taxon>Pyramimonadophyceae</taxon>
        <taxon>Pyramimonadales</taxon>
        <taxon>Pyramimonadaceae</taxon>
        <taxon>Cymbomonas</taxon>
    </lineage>
</organism>
<dbReference type="EMBL" id="LGRX02023411">
    <property type="protein sequence ID" value="KAK3254567.1"/>
    <property type="molecule type" value="Genomic_DNA"/>
</dbReference>
<name>A0AAE0CGC5_9CHLO</name>
<evidence type="ECO:0000256" key="1">
    <source>
        <dbReference type="SAM" id="Phobius"/>
    </source>
</evidence>
<dbReference type="Gene3D" id="1.20.1050.40">
    <property type="entry name" value="Endopeptidase. Chain P, domain 1"/>
    <property type="match status" value="1"/>
</dbReference>